<reference evidence="7" key="1">
    <citation type="journal article" date="2019" name="Int. J. Syst. Evol. Microbiol.">
        <title>The Global Catalogue of Microorganisms (GCM) 10K type strain sequencing project: providing services to taxonomists for standard genome sequencing and annotation.</title>
        <authorList>
            <consortium name="The Broad Institute Genomics Platform"/>
            <consortium name="The Broad Institute Genome Sequencing Center for Infectious Disease"/>
            <person name="Wu L."/>
            <person name="Ma J."/>
        </authorList>
    </citation>
    <scope>NUCLEOTIDE SEQUENCE [LARGE SCALE GENOMIC DNA]</scope>
    <source>
        <strain evidence="7">JCM 16908</strain>
    </source>
</reference>
<gene>
    <name evidence="6" type="ORF">GCM10022226_56750</name>
</gene>
<keyword evidence="7" id="KW-1185">Reference proteome</keyword>
<dbReference type="RefSeq" id="WP_344946747.1">
    <property type="nucleotide sequence ID" value="NZ_BAAAZR010000027.1"/>
</dbReference>
<dbReference type="Gene3D" id="3.30.470.20">
    <property type="entry name" value="ATP-grasp fold, B domain"/>
    <property type="match status" value="1"/>
</dbReference>
<accession>A0ABP7IWM8</accession>
<dbReference type="InterPro" id="IPR013815">
    <property type="entry name" value="ATP_grasp_subdomain_1"/>
</dbReference>
<dbReference type="PANTHER" id="PTHR43585">
    <property type="entry name" value="FUMIPYRROLE BIOSYNTHESIS PROTEIN C"/>
    <property type="match status" value="1"/>
</dbReference>
<evidence type="ECO:0000313" key="6">
    <source>
        <dbReference type="EMBL" id="GAA3828573.1"/>
    </source>
</evidence>
<dbReference type="EMBL" id="BAAAZR010000027">
    <property type="protein sequence ID" value="GAA3828573.1"/>
    <property type="molecule type" value="Genomic_DNA"/>
</dbReference>
<evidence type="ECO:0000313" key="7">
    <source>
        <dbReference type="Proteomes" id="UP001500888"/>
    </source>
</evidence>
<evidence type="ECO:0000256" key="3">
    <source>
        <dbReference type="ARBA" id="ARBA00022840"/>
    </source>
</evidence>
<dbReference type="PROSITE" id="PS50975">
    <property type="entry name" value="ATP_GRASP"/>
    <property type="match status" value="1"/>
</dbReference>
<dbReference type="InterPro" id="IPR052032">
    <property type="entry name" value="ATP-dep_AA_Ligase"/>
</dbReference>
<organism evidence="6 7">
    <name type="scientific">Sphaerisporangium flaviroseum</name>
    <dbReference type="NCBI Taxonomy" id="509199"/>
    <lineage>
        <taxon>Bacteria</taxon>
        <taxon>Bacillati</taxon>
        <taxon>Actinomycetota</taxon>
        <taxon>Actinomycetes</taxon>
        <taxon>Streptosporangiales</taxon>
        <taxon>Streptosporangiaceae</taxon>
        <taxon>Sphaerisporangium</taxon>
    </lineage>
</organism>
<evidence type="ECO:0000259" key="5">
    <source>
        <dbReference type="PROSITE" id="PS50975"/>
    </source>
</evidence>
<dbReference type="Gene3D" id="3.40.50.20">
    <property type="match status" value="1"/>
</dbReference>
<dbReference type="PANTHER" id="PTHR43585:SF2">
    <property type="entry name" value="ATP-GRASP ENZYME FSQD"/>
    <property type="match status" value="1"/>
</dbReference>
<protein>
    <recommendedName>
        <fullName evidence="5">ATP-grasp domain-containing protein</fullName>
    </recommendedName>
</protein>
<dbReference type="SUPFAM" id="SSF56059">
    <property type="entry name" value="Glutathione synthetase ATP-binding domain-like"/>
    <property type="match status" value="1"/>
</dbReference>
<comment type="caution">
    <text evidence="6">The sequence shown here is derived from an EMBL/GenBank/DDBJ whole genome shotgun (WGS) entry which is preliminary data.</text>
</comment>
<evidence type="ECO:0000256" key="4">
    <source>
        <dbReference type="PROSITE-ProRule" id="PRU00409"/>
    </source>
</evidence>
<dbReference type="Proteomes" id="UP001500888">
    <property type="component" value="Unassembled WGS sequence"/>
</dbReference>
<proteinExistence type="predicted"/>
<name>A0ABP7IWM8_9ACTN</name>
<dbReference type="Pfam" id="PF13535">
    <property type="entry name" value="ATP-grasp_4"/>
    <property type="match status" value="1"/>
</dbReference>
<sequence length="426" mass="45994">MSDTTRPDAQEEPTRVLVLGGQRTVRMLKERTDYEVGFADESISFDLIATADIPIEVDLDDWDAVVDHVRRVHAIRPFTAVVSQVDRLVPLAGVLRERLGLTTGITAEAARNCNDKAATHRCLSEAGIAVTRHQVVRSPVDGIAAAKEIGLPVIVKPRDASSAAGLMHCETPEEVAAAIADIFDGGRDSALVEEYLIGREIGVFAGRTAGRTKVLFVFDGEVGPPPKFVKLGGWFPSVLSEEELSLLDELSERVLAAVGLDNWVALLQFILTEDGPKVVEINPRVAGGQGVALIAATTGYEPTLVAVEAALGRQSEPDTSQAAIGLYRSIVFEEEGTLWYRDEALREVTGLETRVRPLIELDVKPGEAVLSINHPRGGAFGRIVVVGDSRDAVARDYDRILQQLDLRVEPVADAEAQVSKPHTSCC</sequence>
<keyword evidence="3 4" id="KW-0067">ATP-binding</keyword>
<keyword evidence="1" id="KW-0436">Ligase</keyword>
<keyword evidence="2 4" id="KW-0547">Nucleotide-binding</keyword>
<feature type="domain" description="ATP-grasp" evidence="5">
    <location>
        <begin position="120"/>
        <end position="311"/>
    </location>
</feature>
<evidence type="ECO:0000256" key="1">
    <source>
        <dbReference type="ARBA" id="ARBA00022598"/>
    </source>
</evidence>
<dbReference type="InterPro" id="IPR011761">
    <property type="entry name" value="ATP-grasp"/>
</dbReference>
<dbReference type="Gene3D" id="3.30.1490.20">
    <property type="entry name" value="ATP-grasp fold, A domain"/>
    <property type="match status" value="1"/>
</dbReference>
<dbReference type="SMART" id="SM01209">
    <property type="entry name" value="GARS_A"/>
    <property type="match status" value="1"/>
</dbReference>
<evidence type="ECO:0000256" key="2">
    <source>
        <dbReference type="ARBA" id="ARBA00022741"/>
    </source>
</evidence>